<evidence type="ECO:0000256" key="3">
    <source>
        <dbReference type="PIRSR" id="PIRSR600760-2"/>
    </source>
</evidence>
<dbReference type="STRING" id="1183438.GKIL_0770"/>
<keyword evidence="5" id="KW-1185">Reference proteome</keyword>
<dbReference type="EMBL" id="CP003587">
    <property type="protein sequence ID" value="AGY57016.1"/>
    <property type="molecule type" value="Genomic_DNA"/>
</dbReference>
<dbReference type="GO" id="GO:0008441">
    <property type="term" value="F:3'(2'),5'-bisphosphate nucleotidase activity"/>
    <property type="evidence" value="ECO:0007669"/>
    <property type="project" value="TreeGrafter"/>
</dbReference>
<keyword evidence="3" id="KW-0460">Magnesium</keyword>
<evidence type="ECO:0000256" key="1">
    <source>
        <dbReference type="ARBA" id="ARBA00001033"/>
    </source>
</evidence>
<comment type="catalytic activity">
    <reaction evidence="1">
        <text>a myo-inositol phosphate + H2O = myo-inositol + phosphate</text>
        <dbReference type="Rhea" id="RHEA:24056"/>
        <dbReference type="ChEBI" id="CHEBI:15377"/>
        <dbReference type="ChEBI" id="CHEBI:17268"/>
        <dbReference type="ChEBI" id="CHEBI:43474"/>
        <dbReference type="ChEBI" id="CHEBI:84139"/>
        <dbReference type="EC" id="3.1.3.25"/>
    </reaction>
</comment>
<feature type="binding site" evidence="3">
    <location>
        <position position="91"/>
    </location>
    <ligand>
        <name>Mg(2+)</name>
        <dbReference type="ChEBI" id="CHEBI:18420"/>
        <label>1</label>
        <note>catalytic</note>
    </ligand>
</feature>
<dbReference type="eggNOG" id="COG1218">
    <property type="taxonomic scope" value="Bacteria"/>
</dbReference>
<dbReference type="PRINTS" id="PR00377">
    <property type="entry name" value="IMPHPHTASES"/>
</dbReference>
<dbReference type="CDD" id="cd01638">
    <property type="entry name" value="CysQ"/>
    <property type="match status" value="1"/>
</dbReference>
<protein>
    <recommendedName>
        <fullName evidence="2">inositol-phosphate phosphatase</fullName>
        <ecNumber evidence="2">3.1.3.25</ecNumber>
    </recommendedName>
</protein>
<dbReference type="Pfam" id="PF00459">
    <property type="entry name" value="Inositol_P"/>
    <property type="match status" value="1"/>
</dbReference>
<dbReference type="KEGG" id="glj:GKIL_0770"/>
<dbReference type="GO" id="GO:0046854">
    <property type="term" value="P:phosphatidylinositol phosphate biosynthetic process"/>
    <property type="evidence" value="ECO:0007669"/>
    <property type="project" value="InterPro"/>
</dbReference>
<dbReference type="InterPro" id="IPR050725">
    <property type="entry name" value="CysQ/Inositol_MonoPase"/>
</dbReference>
<dbReference type="GO" id="GO:0052834">
    <property type="term" value="F:inositol monophosphate phosphatase activity"/>
    <property type="evidence" value="ECO:0007669"/>
    <property type="project" value="UniProtKB-EC"/>
</dbReference>
<dbReference type="InterPro" id="IPR000760">
    <property type="entry name" value="Inositol_monophosphatase-like"/>
</dbReference>
<dbReference type="GO" id="GO:0046872">
    <property type="term" value="F:metal ion binding"/>
    <property type="evidence" value="ECO:0007669"/>
    <property type="project" value="UniProtKB-KW"/>
</dbReference>
<reference evidence="4 5" key="1">
    <citation type="journal article" date="2013" name="PLoS ONE">
        <title>Cultivation and Complete Genome Sequencing of Gloeobacter kilaueensis sp. nov., from a Lava Cave in Kilauea Caldera, Hawai'i.</title>
        <authorList>
            <person name="Saw J.H."/>
            <person name="Schatz M."/>
            <person name="Brown M.V."/>
            <person name="Kunkel D.D."/>
            <person name="Foster J.S."/>
            <person name="Shick H."/>
            <person name="Christensen S."/>
            <person name="Hou S."/>
            <person name="Wan X."/>
            <person name="Donachie S.P."/>
        </authorList>
    </citation>
    <scope>NUCLEOTIDE SEQUENCE [LARGE SCALE GENOMIC DNA]</scope>
    <source>
        <strain evidence="5">JS</strain>
    </source>
</reference>
<name>U5QDN4_GLOK1</name>
<dbReference type="Proteomes" id="UP000017396">
    <property type="component" value="Chromosome"/>
</dbReference>
<dbReference type="PROSITE" id="PS00630">
    <property type="entry name" value="IMP_2"/>
    <property type="match status" value="1"/>
</dbReference>
<dbReference type="PANTHER" id="PTHR43028">
    <property type="entry name" value="3'(2'),5'-BISPHOSPHATE NUCLEOTIDASE 1"/>
    <property type="match status" value="1"/>
</dbReference>
<accession>U5QDN4</accession>
<dbReference type="PANTHER" id="PTHR43028:SF1">
    <property type="entry name" value="AMMONIUM TRANSPORT PROTEIN"/>
    <property type="match status" value="1"/>
</dbReference>
<evidence type="ECO:0000256" key="2">
    <source>
        <dbReference type="ARBA" id="ARBA00013106"/>
    </source>
</evidence>
<dbReference type="RefSeq" id="WP_023172066.1">
    <property type="nucleotide sequence ID" value="NC_022600.1"/>
</dbReference>
<dbReference type="Gene3D" id="3.40.190.80">
    <property type="match status" value="1"/>
</dbReference>
<organism evidence="4 5">
    <name type="scientific">Gloeobacter kilaueensis (strain ATCC BAA-2537 / CCAP 1431/1 / ULC 316 / JS1)</name>
    <dbReference type="NCBI Taxonomy" id="1183438"/>
    <lineage>
        <taxon>Bacteria</taxon>
        <taxon>Bacillati</taxon>
        <taxon>Cyanobacteriota</taxon>
        <taxon>Cyanophyceae</taxon>
        <taxon>Gloeobacterales</taxon>
        <taxon>Gloeobacteraceae</taxon>
        <taxon>Gloeobacter</taxon>
    </lineage>
</organism>
<proteinExistence type="predicted"/>
<feature type="binding site" evidence="3">
    <location>
        <position position="70"/>
    </location>
    <ligand>
        <name>Mg(2+)</name>
        <dbReference type="ChEBI" id="CHEBI:18420"/>
        <label>1</label>
        <note>catalytic</note>
    </ligand>
</feature>
<dbReference type="GO" id="GO:0050427">
    <property type="term" value="P:3'-phosphoadenosine 5'-phosphosulfate metabolic process"/>
    <property type="evidence" value="ECO:0007669"/>
    <property type="project" value="TreeGrafter"/>
</dbReference>
<dbReference type="InterPro" id="IPR020550">
    <property type="entry name" value="Inositol_monophosphatase_CS"/>
</dbReference>
<dbReference type="EC" id="3.1.3.25" evidence="2"/>
<feature type="binding site" evidence="3">
    <location>
        <position position="90"/>
    </location>
    <ligand>
        <name>Mg(2+)</name>
        <dbReference type="ChEBI" id="CHEBI:18420"/>
        <label>2</label>
    </ligand>
</feature>
<dbReference type="SUPFAM" id="SSF56655">
    <property type="entry name" value="Carbohydrate phosphatase"/>
    <property type="match status" value="1"/>
</dbReference>
<keyword evidence="4" id="KW-0378">Hydrolase</keyword>
<dbReference type="HOGENOM" id="CLU_044118_3_0_3"/>
<feature type="binding site" evidence="3">
    <location>
        <position position="219"/>
    </location>
    <ligand>
        <name>Mg(2+)</name>
        <dbReference type="ChEBI" id="CHEBI:18420"/>
        <label>1</label>
        <note>catalytic</note>
    </ligand>
</feature>
<gene>
    <name evidence="4" type="primary">cysQ</name>
    <name evidence="4" type="ORF">GKIL_0770</name>
</gene>
<feature type="binding site" evidence="3">
    <location>
        <position position="88"/>
    </location>
    <ligand>
        <name>Mg(2+)</name>
        <dbReference type="ChEBI" id="CHEBI:18420"/>
        <label>1</label>
        <note>catalytic</note>
    </ligand>
</feature>
<dbReference type="Gene3D" id="3.30.540.10">
    <property type="entry name" value="Fructose-1,6-Bisphosphatase, subunit A, domain 1"/>
    <property type="match status" value="1"/>
</dbReference>
<evidence type="ECO:0000313" key="4">
    <source>
        <dbReference type="EMBL" id="AGY57016.1"/>
    </source>
</evidence>
<sequence length="284" mass="31438">MEPTPEYLLEIARQTAWGAADIVLDYYKQPIAIEEKLDGPVTTADIAADRFILEQLRSEFGTRQFAYLSEETIGGGERFDRPLVWVIDPIDGTRDFIDGTGEFAVHIALVEEGRPILGAVAWPVRECVYFARKGGGAFVEDRAGRRERIRVSEVTVPKECRIIVSRAHRDWRLDALLARLPKKEQIIHGGLGCKLCSIAAGEAEVYIGLSGKTAPRDWDLAAPQLVLEEAGGTVSRFDSEPLIYNRADMRLWGGLIASNGLTHARWCAQLPGLLEQVEQAGPNL</sequence>
<comment type="cofactor">
    <cofactor evidence="3">
        <name>Mg(2+)</name>
        <dbReference type="ChEBI" id="CHEBI:18420"/>
    </cofactor>
</comment>
<dbReference type="AlphaFoldDB" id="U5QDN4"/>
<keyword evidence="3" id="KW-0479">Metal-binding</keyword>
<evidence type="ECO:0000313" key="5">
    <source>
        <dbReference type="Proteomes" id="UP000017396"/>
    </source>
</evidence>
<dbReference type="GO" id="GO:0000103">
    <property type="term" value="P:sulfate assimilation"/>
    <property type="evidence" value="ECO:0007669"/>
    <property type="project" value="TreeGrafter"/>
</dbReference>